<dbReference type="CDD" id="cd00037">
    <property type="entry name" value="CLECT"/>
    <property type="match status" value="1"/>
</dbReference>
<feature type="domain" description="C-type lectin" evidence="2">
    <location>
        <begin position="119"/>
        <end position="237"/>
    </location>
</feature>
<dbReference type="Proteomes" id="UP000752171">
    <property type="component" value="Unassembled WGS sequence"/>
</dbReference>
<dbReference type="PANTHER" id="PTHR45784:SF5">
    <property type="entry name" value="C-TYPE LECTIN DOMAIN FAMILY 20 MEMBER A-RELATED"/>
    <property type="match status" value="1"/>
</dbReference>
<feature type="domain" description="C-type lectin" evidence="2">
    <location>
        <begin position="236"/>
        <end position="355"/>
    </location>
</feature>
<evidence type="ECO:0000313" key="3">
    <source>
        <dbReference type="EMBL" id="KAG9274669.1"/>
    </source>
</evidence>
<accession>A0A8T2LSJ2</accession>
<evidence type="ECO:0000256" key="1">
    <source>
        <dbReference type="ARBA" id="ARBA00023157"/>
    </source>
</evidence>
<sequence length="440" mass="50539">QFHVVKERQTWTEAQKYCREKYTDLATIENQEEMDAVKAALNGSSGHFWFGLRQDPKQTITVSICVDLWIWSDGSNSSYRNWISGEANNPVGDYCVHLISKQENSWHVIECNLASPFICYEEQVSALVLIKEKKTWWEALRYCRENHVDLVSVHTEGIQRWVETVARNSSTDNVWVGLRHTCAQGWIWSDGSNSSYRDWKPEEPDNPVGDNCVILWTGSEYRWYDLGCQTSVPFICYEAKLVLIKEKKTWREALRYCRENHVDLVSVHTEGIQRWVETVARNASTDNVWVGLRHTCAQGFWFWVSGSTICYQNWAPGNGTGVEDCSNGERSGAVQSGSKQWISLLENQTLNFICTESDGETRTSVISCWKYLDLCSNTESVLNPDFLFFCFRYVREDSGTSLTCLDLLPVLHSSVDFHFLSISSCFSLFCIGTMLHCDIR</sequence>
<dbReference type="PROSITE" id="PS00615">
    <property type="entry name" value="C_TYPE_LECTIN_1"/>
    <property type="match status" value="1"/>
</dbReference>
<dbReference type="Gene3D" id="3.10.100.10">
    <property type="entry name" value="Mannose-Binding Protein A, subunit A"/>
    <property type="match status" value="3"/>
</dbReference>
<feature type="domain" description="C-type lectin" evidence="2">
    <location>
        <begin position="1"/>
        <end position="120"/>
    </location>
</feature>
<dbReference type="Pfam" id="PF00059">
    <property type="entry name" value="Lectin_C"/>
    <property type="match status" value="3"/>
</dbReference>
<gene>
    <name evidence="3" type="primary">MRC1</name>
    <name evidence="3" type="ORF">AMEX_G11661</name>
</gene>
<dbReference type="SMART" id="SM00034">
    <property type="entry name" value="CLECT"/>
    <property type="match status" value="3"/>
</dbReference>
<dbReference type="PANTHER" id="PTHR45784">
    <property type="entry name" value="C-TYPE LECTIN DOMAIN FAMILY 20 MEMBER A-RELATED"/>
    <property type="match status" value="1"/>
</dbReference>
<keyword evidence="3" id="KW-0675">Receptor</keyword>
<dbReference type="InterPro" id="IPR016186">
    <property type="entry name" value="C-type_lectin-like/link_sf"/>
</dbReference>
<feature type="non-terminal residue" evidence="3">
    <location>
        <position position="1"/>
    </location>
</feature>
<proteinExistence type="predicted"/>
<keyword evidence="1" id="KW-1015">Disulfide bond</keyword>
<comment type="caution">
    <text evidence="3">The sequence shown here is derived from an EMBL/GenBank/DDBJ whole genome shotgun (WGS) entry which is preliminary data.</text>
</comment>
<evidence type="ECO:0000313" key="4">
    <source>
        <dbReference type="Proteomes" id="UP000752171"/>
    </source>
</evidence>
<dbReference type="EMBL" id="JAICCE010000008">
    <property type="protein sequence ID" value="KAG9274669.1"/>
    <property type="molecule type" value="Genomic_DNA"/>
</dbReference>
<protein>
    <submittedName>
        <fullName evidence="3">Macrophage mannose receptor 1-like</fullName>
    </submittedName>
</protein>
<dbReference type="InterPro" id="IPR001304">
    <property type="entry name" value="C-type_lectin-like"/>
</dbReference>
<reference evidence="3 4" key="1">
    <citation type="submission" date="2021-07" db="EMBL/GenBank/DDBJ databases">
        <authorList>
            <person name="Imarazene B."/>
            <person name="Zahm M."/>
            <person name="Klopp C."/>
            <person name="Cabau C."/>
            <person name="Beille S."/>
            <person name="Jouanno E."/>
            <person name="Castinel A."/>
            <person name="Lluch J."/>
            <person name="Gil L."/>
            <person name="Kuchtly C."/>
            <person name="Lopez Roques C."/>
            <person name="Donnadieu C."/>
            <person name="Parrinello H."/>
            <person name="Journot L."/>
            <person name="Du K."/>
            <person name="Schartl M."/>
            <person name="Retaux S."/>
            <person name="Guiguen Y."/>
        </authorList>
    </citation>
    <scope>NUCLEOTIDE SEQUENCE [LARGE SCALE GENOMIC DNA]</scope>
    <source>
        <strain evidence="3">Pach_M1</strain>
        <tissue evidence="3">Testis</tissue>
    </source>
</reference>
<dbReference type="AlphaFoldDB" id="A0A8T2LSJ2"/>
<dbReference type="SUPFAM" id="SSF56436">
    <property type="entry name" value="C-type lectin-like"/>
    <property type="match status" value="3"/>
</dbReference>
<evidence type="ECO:0000259" key="2">
    <source>
        <dbReference type="PROSITE" id="PS50041"/>
    </source>
</evidence>
<name>A0A8T2LSJ2_ASTMX</name>
<dbReference type="InterPro" id="IPR018378">
    <property type="entry name" value="C-type_lectin_CS"/>
</dbReference>
<dbReference type="PROSITE" id="PS50041">
    <property type="entry name" value="C_TYPE_LECTIN_2"/>
    <property type="match status" value="3"/>
</dbReference>
<organism evidence="3 4">
    <name type="scientific">Astyanax mexicanus</name>
    <name type="common">Blind cave fish</name>
    <name type="synonym">Astyanax fasciatus mexicanus</name>
    <dbReference type="NCBI Taxonomy" id="7994"/>
    <lineage>
        <taxon>Eukaryota</taxon>
        <taxon>Metazoa</taxon>
        <taxon>Chordata</taxon>
        <taxon>Craniata</taxon>
        <taxon>Vertebrata</taxon>
        <taxon>Euteleostomi</taxon>
        <taxon>Actinopterygii</taxon>
        <taxon>Neopterygii</taxon>
        <taxon>Teleostei</taxon>
        <taxon>Ostariophysi</taxon>
        <taxon>Characiformes</taxon>
        <taxon>Characoidei</taxon>
        <taxon>Acestrorhamphidae</taxon>
        <taxon>Acestrorhamphinae</taxon>
        <taxon>Astyanax</taxon>
    </lineage>
</organism>
<dbReference type="InterPro" id="IPR016187">
    <property type="entry name" value="CTDL_fold"/>
</dbReference>